<dbReference type="PANTHER" id="PTHR33281">
    <property type="entry name" value="UPF0187 PROTEIN YNEE"/>
    <property type="match status" value="1"/>
</dbReference>
<feature type="compositionally biased region" description="Polar residues" evidence="8">
    <location>
        <begin position="241"/>
        <end position="250"/>
    </location>
</feature>
<dbReference type="Proteomes" id="UP000054248">
    <property type="component" value="Unassembled WGS sequence"/>
</dbReference>
<feature type="region of interest" description="Disordered" evidence="8">
    <location>
        <begin position="228"/>
        <end position="272"/>
    </location>
</feature>
<dbReference type="STRING" id="1051891.A0A0C3KZP7"/>
<evidence type="ECO:0000256" key="4">
    <source>
        <dbReference type="ARBA" id="ARBA00022692"/>
    </source>
</evidence>
<reference evidence="10 11" key="1">
    <citation type="submission" date="2014-04" db="EMBL/GenBank/DDBJ databases">
        <authorList>
            <consortium name="DOE Joint Genome Institute"/>
            <person name="Kuo A."/>
            <person name="Girlanda M."/>
            <person name="Perotto S."/>
            <person name="Kohler A."/>
            <person name="Nagy L.G."/>
            <person name="Floudas D."/>
            <person name="Copeland A."/>
            <person name="Barry K.W."/>
            <person name="Cichocki N."/>
            <person name="Veneault-Fourrey C."/>
            <person name="LaButti K."/>
            <person name="Lindquist E.A."/>
            <person name="Lipzen A."/>
            <person name="Lundell T."/>
            <person name="Morin E."/>
            <person name="Murat C."/>
            <person name="Sun H."/>
            <person name="Tunlid A."/>
            <person name="Henrissat B."/>
            <person name="Grigoriev I.V."/>
            <person name="Hibbett D.S."/>
            <person name="Martin F."/>
            <person name="Nordberg H.P."/>
            <person name="Cantor M.N."/>
            <person name="Hua S.X."/>
        </authorList>
    </citation>
    <scope>NUCLEOTIDE SEQUENCE [LARGE SCALE GENOMIC DNA]</scope>
    <source>
        <strain evidence="10 11">MUT 4182</strain>
    </source>
</reference>
<dbReference type="EMBL" id="KN823018">
    <property type="protein sequence ID" value="KIO26828.1"/>
    <property type="molecule type" value="Genomic_DNA"/>
</dbReference>
<evidence type="ECO:0000256" key="6">
    <source>
        <dbReference type="ARBA" id="ARBA00023065"/>
    </source>
</evidence>
<organism evidence="10 11">
    <name type="scientific">Tulasnella calospora MUT 4182</name>
    <dbReference type="NCBI Taxonomy" id="1051891"/>
    <lineage>
        <taxon>Eukaryota</taxon>
        <taxon>Fungi</taxon>
        <taxon>Dikarya</taxon>
        <taxon>Basidiomycota</taxon>
        <taxon>Agaricomycotina</taxon>
        <taxon>Agaricomycetes</taxon>
        <taxon>Cantharellales</taxon>
        <taxon>Tulasnellaceae</taxon>
        <taxon>Tulasnella</taxon>
    </lineage>
</organism>
<comment type="subcellular location">
    <subcellularLocation>
        <location evidence="1">Cell membrane</location>
        <topology evidence="1">Multi-pass membrane protein</topology>
    </subcellularLocation>
</comment>
<feature type="transmembrane region" description="Helical" evidence="9">
    <location>
        <begin position="76"/>
        <end position="98"/>
    </location>
</feature>
<evidence type="ECO:0000256" key="2">
    <source>
        <dbReference type="ARBA" id="ARBA00022448"/>
    </source>
</evidence>
<gene>
    <name evidence="10" type="ORF">M407DRAFT_234083</name>
</gene>
<evidence type="ECO:0000313" key="10">
    <source>
        <dbReference type="EMBL" id="KIO26828.1"/>
    </source>
</evidence>
<feature type="transmembrane region" description="Helical" evidence="9">
    <location>
        <begin position="419"/>
        <end position="440"/>
    </location>
</feature>
<evidence type="ECO:0000256" key="9">
    <source>
        <dbReference type="SAM" id="Phobius"/>
    </source>
</evidence>
<dbReference type="InterPro" id="IPR044669">
    <property type="entry name" value="YneE/VCCN1/2-like"/>
</dbReference>
<name>A0A0C3KZP7_9AGAM</name>
<dbReference type="AlphaFoldDB" id="A0A0C3KZP7"/>
<accession>A0A0C3KZP7</accession>
<keyword evidence="2" id="KW-0813">Transport</keyword>
<sequence length="532" mass="58868">MSASPKRPPSQKSFTGHHDLLQGPQYEFVHPLAPSEEVTGLWTLGRGTVIWRIWPAVLLHSTFAAVVVVTSDKTPYYLAIANSLLVVIGVVIGFVIAYRASSGIDRYSQGRAMWGDVIKTSRTLSRLIWFHVPPRMTSSGEPTHEEINQAIAEKKAALGLIEGYAVALKHHLRGEIGLYYTDLYYLTLPLHPPTDTATATMTDVDSHYVSSPPPAKITFSLPENLRKRPKYPETQAGPSAATAQPGSTNYGAIGDPTTVRNDLPTDETRPLLPSTLHRSETINEAVATSFIPFWGVFHWLWDIFTLKGFSKRDRDNDYSADEHPYSFRHGRRRPKIAGKGQNFPLEIIRTLSEWIATLDARGTGGSQMGGMMGCLQSFENSLTDLERILTTPLPIIYSAHLRTVWLYLFFLPFQLIEPLGYLTILAVSIASFLYLGFLAAGEEIEQPFGYEENDLDLDLFIREIIHVNIDALLSRSTPNSYGALKPKDAPGGDSQGYLADTCKAQIAAKEAHAKQKQQAEVVAVAAEQMLSA</sequence>
<keyword evidence="3" id="KW-1003">Cell membrane</keyword>
<evidence type="ECO:0000313" key="11">
    <source>
        <dbReference type="Proteomes" id="UP000054248"/>
    </source>
</evidence>
<evidence type="ECO:0000256" key="1">
    <source>
        <dbReference type="ARBA" id="ARBA00004651"/>
    </source>
</evidence>
<feature type="transmembrane region" description="Helical" evidence="9">
    <location>
        <begin position="49"/>
        <end position="70"/>
    </location>
</feature>
<keyword evidence="11" id="KW-1185">Reference proteome</keyword>
<reference evidence="11" key="2">
    <citation type="submission" date="2015-01" db="EMBL/GenBank/DDBJ databases">
        <title>Evolutionary Origins and Diversification of the Mycorrhizal Mutualists.</title>
        <authorList>
            <consortium name="DOE Joint Genome Institute"/>
            <consortium name="Mycorrhizal Genomics Consortium"/>
            <person name="Kohler A."/>
            <person name="Kuo A."/>
            <person name="Nagy L.G."/>
            <person name="Floudas D."/>
            <person name="Copeland A."/>
            <person name="Barry K.W."/>
            <person name="Cichocki N."/>
            <person name="Veneault-Fourrey C."/>
            <person name="LaButti K."/>
            <person name="Lindquist E.A."/>
            <person name="Lipzen A."/>
            <person name="Lundell T."/>
            <person name="Morin E."/>
            <person name="Murat C."/>
            <person name="Riley R."/>
            <person name="Ohm R."/>
            <person name="Sun H."/>
            <person name="Tunlid A."/>
            <person name="Henrissat B."/>
            <person name="Grigoriev I.V."/>
            <person name="Hibbett D.S."/>
            <person name="Martin F."/>
        </authorList>
    </citation>
    <scope>NUCLEOTIDE SEQUENCE [LARGE SCALE GENOMIC DNA]</scope>
    <source>
        <strain evidence="11">MUT 4182</strain>
    </source>
</reference>
<dbReference type="OrthoDB" id="1368at2759"/>
<dbReference type="HOGENOM" id="CLU_029790_6_1_1"/>
<keyword evidence="7 9" id="KW-0472">Membrane</keyword>
<evidence type="ECO:0000256" key="3">
    <source>
        <dbReference type="ARBA" id="ARBA00022475"/>
    </source>
</evidence>
<keyword evidence="6" id="KW-0406">Ion transport</keyword>
<evidence type="ECO:0000256" key="8">
    <source>
        <dbReference type="SAM" id="MobiDB-lite"/>
    </source>
</evidence>
<evidence type="ECO:0000256" key="7">
    <source>
        <dbReference type="ARBA" id="ARBA00023136"/>
    </source>
</evidence>
<dbReference type="GO" id="GO:0005254">
    <property type="term" value="F:chloride channel activity"/>
    <property type="evidence" value="ECO:0007669"/>
    <property type="project" value="InterPro"/>
</dbReference>
<protein>
    <submittedName>
        <fullName evidence="10">Uncharacterized protein</fullName>
    </submittedName>
</protein>
<evidence type="ECO:0000256" key="5">
    <source>
        <dbReference type="ARBA" id="ARBA00022989"/>
    </source>
</evidence>
<keyword evidence="4 9" id="KW-0812">Transmembrane</keyword>
<proteinExistence type="predicted"/>
<dbReference type="PANTHER" id="PTHR33281:SF19">
    <property type="entry name" value="VOLTAGE-DEPENDENT ANION CHANNEL-FORMING PROTEIN YNEE"/>
    <property type="match status" value="1"/>
</dbReference>
<dbReference type="Pfam" id="PF25539">
    <property type="entry name" value="Bestrophin_2"/>
    <property type="match status" value="2"/>
</dbReference>
<keyword evidence="5 9" id="KW-1133">Transmembrane helix</keyword>
<dbReference type="GO" id="GO:0005886">
    <property type="term" value="C:plasma membrane"/>
    <property type="evidence" value="ECO:0007669"/>
    <property type="project" value="UniProtKB-SubCell"/>
</dbReference>